<dbReference type="SUPFAM" id="SSF52833">
    <property type="entry name" value="Thioredoxin-like"/>
    <property type="match status" value="1"/>
</dbReference>
<feature type="region of interest" description="Disordered" evidence="2">
    <location>
        <begin position="150"/>
        <end position="198"/>
    </location>
</feature>
<sequence length="568" mass="63289">MSSSISDWIRNFFQPSTSYQRVGTSSNSSIPGSFPTEQESNSPPHPPSSRISPVFNSQTINSTFRNLSSWLNYLLIQPLIIIILVIFRILSTIINVIYFQNQSPSIVNGSGGGGGSGSGIDGSTNNNSRCEFVDPVAKASKFIRDLEDNLQPPSILQGNDINSGGGGSNDTHSPITSATRPVSGTTVTTTTTTTSTTISNSERLPPFFQGSYTQALYMATKRGKFLFVYLTNPHNENANGIFNNIITNEIFLKIFRTNENIIIWGGDLTNPEAYQLANSLAVTKFPFLGLLCLTRSSKMTPEGPRKTVSKLSLVSKIQGNIINTQSLSLGLHQYQNQYQDTNFDDGNLSVANELINRKFLTKIAKYSPELNLIRQELQDKYMSQILLKQQELNYQKSLQADKLKKQKKQYDTLSKQYLIYQLDRFEKYLTKDRVANDNIAKIAIKLTNGNRVTGYFPSNNSIDDIFIFVELINRGYLNVANNSTTTTTTTTTTKLTSTLTESQALTKFKDFKLIYNFKLLSPLPPKICLNDVLSSSKDTTPTATTIKINQFDIIYPNGLLIVEDIQKD</sequence>
<evidence type="ECO:0000259" key="4">
    <source>
        <dbReference type="PROSITE" id="PS50033"/>
    </source>
</evidence>
<accession>A0A1D8PLX6</accession>
<feature type="compositionally biased region" description="Polar residues" evidence="2">
    <location>
        <begin position="171"/>
        <end position="184"/>
    </location>
</feature>
<dbReference type="InterPro" id="IPR050730">
    <property type="entry name" value="UBX_domain-protein"/>
</dbReference>
<dbReference type="PROSITE" id="PS50033">
    <property type="entry name" value="UBX"/>
    <property type="match status" value="1"/>
</dbReference>
<dbReference type="Proteomes" id="UP000000559">
    <property type="component" value="Chromosome 4"/>
</dbReference>
<dbReference type="PANTHER" id="PTHR23322:SF1">
    <property type="entry name" value="FAS-ASSOCIATED FACTOR 2"/>
    <property type="match status" value="1"/>
</dbReference>
<dbReference type="OrthoDB" id="1026733at2759"/>
<dbReference type="AlphaFoldDB" id="A0A1D8PLX6"/>
<dbReference type="GO" id="GO:0005783">
    <property type="term" value="C:endoplasmic reticulum"/>
    <property type="evidence" value="ECO:0000318"/>
    <property type="project" value="GO_Central"/>
</dbReference>
<reference evidence="6 7" key="1">
    <citation type="journal article" date="2004" name="Proc. Natl. Acad. Sci. U.S.A.">
        <title>The diploid genome sequence of Candida albicans.</title>
        <authorList>
            <person name="Jones T."/>
            <person name="Federspiel N.A."/>
            <person name="Chibana H."/>
            <person name="Dungan J."/>
            <person name="Kalman S."/>
            <person name="Magee B.B."/>
            <person name="Newport G."/>
            <person name="Thorstenson Y.R."/>
            <person name="Agabian N."/>
            <person name="Magee P.T."/>
            <person name="Davis R.W."/>
            <person name="Scherer S."/>
        </authorList>
    </citation>
    <scope>NUCLEOTIDE SEQUENCE [LARGE SCALE GENOMIC DNA]</scope>
    <source>
        <strain evidence="7">SC5314 / ATCC MYA-2876</strain>
    </source>
</reference>
<dbReference type="SMART" id="SM00594">
    <property type="entry name" value="UAS"/>
    <property type="match status" value="1"/>
</dbReference>
<organism evidence="6 7">
    <name type="scientific">Candida albicans (strain SC5314 / ATCC MYA-2876)</name>
    <name type="common">Yeast</name>
    <dbReference type="NCBI Taxonomy" id="237561"/>
    <lineage>
        <taxon>Eukaryota</taxon>
        <taxon>Fungi</taxon>
        <taxon>Dikarya</taxon>
        <taxon>Ascomycota</taxon>
        <taxon>Saccharomycotina</taxon>
        <taxon>Pichiomycetes</taxon>
        <taxon>Debaryomycetaceae</taxon>
        <taxon>Candida/Lodderomyces clade</taxon>
        <taxon>Candida</taxon>
    </lineage>
</organism>
<gene>
    <name evidence="6" type="ordered locus">CAALFM_C403920WA</name>
    <name evidence="5" type="ordered locus">orf19.9163</name>
</gene>
<keyword evidence="1" id="KW-0175">Coiled coil</keyword>
<dbReference type="InterPro" id="IPR001012">
    <property type="entry name" value="UBX_dom"/>
</dbReference>
<dbReference type="eggNOG" id="KOG1363">
    <property type="taxonomic scope" value="Eukaryota"/>
</dbReference>
<dbReference type="VEuPathDB" id="FungiDB:C4_03920W_A"/>
<dbReference type="RefSeq" id="XP_710086.2">
    <property type="nucleotide sequence ID" value="XM_704994.2"/>
</dbReference>
<dbReference type="STRING" id="237561.A0A1D8PLX6"/>
<dbReference type="KEGG" id="cal:CAALFM_C403920WA"/>
<feature type="domain" description="UBX" evidence="4">
    <location>
        <begin position="435"/>
        <end position="521"/>
    </location>
</feature>
<dbReference type="CGD" id="CAL0000174468">
    <property type="gene designation" value="orf19.9163"/>
</dbReference>
<dbReference type="SUPFAM" id="SSF54236">
    <property type="entry name" value="Ubiquitin-like"/>
    <property type="match status" value="1"/>
</dbReference>
<dbReference type="InterPro" id="IPR029071">
    <property type="entry name" value="Ubiquitin-like_domsf"/>
</dbReference>
<dbReference type="Gene3D" id="3.40.30.10">
    <property type="entry name" value="Glutaredoxin"/>
    <property type="match status" value="1"/>
</dbReference>
<dbReference type="GO" id="GO:0036503">
    <property type="term" value="P:ERAD pathway"/>
    <property type="evidence" value="ECO:0000318"/>
    <property type="project" value="GO_Central"/>
</dbReference>
<feature type="compositionally biased region" description="Low complexity" evidence="2">
    <location>
        <begin position="185"/>
        <end position="197"/>
    </location>
</feature>
<evidence type="ECO:0000256" key="3">
    <source>
        <dbReference type="SAM" id="Phobius"/>
    </source>
</evidence>
<dbReference type="GeneID" id="3648314"/>
<name>A0A1D8PLX6_CANAL</name>
<keyword evidence="3" id="KW-0472">Membrane</keyword>
<keyword evidence="3" id="KW-0812">Transmembrane</keyword>
<feature type="compositionally biased region" description="Polar residues" evidence="2">
    <location>
        <begin position="18"/>
        <end position="39"/>
    </location>
</feature>
<evidence type="ECO:0000256" key="2">
    <source>
        <dbReference type="SAM" id="MobiDB-lite"/>
    </source>
</evidence>
<protein>
    <recommendedName>
        <fullName evidence="4">UBX domain-containing protein</fullName>
    </recommendedName>
</protein>
<evidence type="ECO:0000313" key="5">
    <source>
        <dbReference type="CGD" id="CAL0000174468"/>
    </source>
</evidence>
<evidence type="ECO:0000313" key="7">
    <source>
        <dbReference type="Proteomes" id="UP000000559"/>
    </source>
</evidence>
<evidence type="ECO:0000313" key="6">
    <source>
        <dbReference type="EMBL" id="AOW29144.1"/>
    </source>
</evidence>
<dbReference type="PANTHER" id="PTHR23322">
    <property type="entry name" value="FAS-ASSOCIATED PROTEIN"/>
    <property type="match status" value="1"/>
</dbReference>
<dbReference type="InterPro" id="IPR006577">
    <property type="entry name" value="UAS"/>
</dbReference>
<dbReference type="InParanoid" id="A0A1D8PLX6"/>
<dbReference type="InterPro" id="IPR036249">
    <property type="entry name" value="Thioredoxin-like_sf"/>
</dbReference>
<evidence type="ECO:0000256" key="1">
    <source>
        <dbReference type="ARBA" id="ARBA00023054"/>
    </source>
</evidence>
<dbReference type="EMBL" id="CP017626">
    <property type="protein sequence ID" value="AOW29144.1"/>
    <property type="molecule type" value="Genomic_DNA"/>
</dbReference>
<dbReference type="FunCoup" id="A0A1D8PLX6">
    <property type="interactions" value="37"/>
</dbReference>
<proteinExistence type="predicted"/>
<feature type="region of interest" description="Disordered" evidence="2">
    <location>
        <begin position="18"/>
        <end position="53"/>
    </location>
</feature>
<dbReference type="GO" id="GO:0043130">
    <property type="term" value="F:ubiquitin binding"/>
    <property type="evidence" value="ECO:0000318"/>
    <property type="project" value="GO_Central"/>
</dbReference>
<feature type="transmembrane region" description="Helical" evidence="3">
    <location>
        <begin position="73"/>
        <end position="98"/>
    </location>
</feature>
<keyword evidence="3" id="KW-1133">Transmembrane helix</keyword>
<reference evidence="6 7" key="2">
    <citation type="journal article" date="2007" name="Genome Biol.">
        <title>Assembly of the Candida albicans genome into sixteen supercontigs aligned on the eight chromosomes.</title>
        <authorList>
            <person name="van het Hoog M."/>
            <person name="Rast T.J."/>
            <person name="Martchenko M."/>
            <person name="Grindle S."/>
            <person name="Dignard D."/>
            <person name="Hogues H."/>
            <person name="Cuomo C."/>
            <person name="Berriman M."/>
            <person name="Scherer S."/>
            <person name="Magee B.B."/>
            <person name="Whiteway M."/>
            <person name="Chibana H."/>
            <person name="Nantel A."/>
            <person name="Magee P.T."/>
        </authorList>
    </citation>
    <scope>GENOME REANNOTATION</scope>
    <source>
        <strain evidence="7">SC5314 / ATCC MYA-2876</strain>
    </source>
</reference>
<keyword evidence="7" id="KW-1185">Reference proteome</keyword>
<reference evidence="6 7" key="3">
    <citation type="journal article" date="2013" name="Genome Biol.">
        <title>Assembly of a phased diploid Candida albicans genome facilitates allele-specific measurements and provides a simple model for repeat and indel structure.</title>
        <authorList>
            <person name="Muzzey D."/>
            <person name="Schwartz K."/>
            <person name="Weissman J.S."/>
            <person name="Sherlock G."/>
        </authorList>
    </citation>
    <scope>NUCLEOTIDE SEQUENCE [LARGE SCALE GENOMIC DNA]</scope>
    <source>
        <strain evidence="7">SC5314 / ATCC MYA-2876</strain>
    </source>
</reference>